<sequence>MTELLNNFDCGNTNNNNNSNNKELSLPTTYNTEQSLYRSCLTGDLERVQYLLRSNSSSSIDLNRQNSDGLTLLHYACSNNFYGLVQLLLQYDANNYIRDNLGRTCLHYASIKGYRAIIKLLLQSIEDSFKHDFIYLNDHENKSSLDYACENDHLDLVELFLEYTDINYIDLTTPLYYSCIEGHLDICHLLINKQIQRKDLFYLQTSFIQTICHRGHIEILRLLIEHFSPANEQRNCGNSILFYCITTFDIVLVRKLLERQARLTEKDIHDLITFCPLNDQNHYYIDHYFDCLELLLRYRSNFDDQKICKYFIRELCEKCSTILIGKKLRYLFALALHSGSIQLYRRSTIKWCGEINILTKRYVNLIDVIKQTTKNWSLKHVLRLKIKRSMKLFNMEQIRKLPGLQQQHIDFLSFEYL</sequence>
<dbReference type="Gene3D" id="1.25.40.20">
    <property type="entry name" value="Ankyrin repeat-containing domain"/>
    <property type="match status" value="2"/>
</dbReference>
<dbReference type="Proteomes" id="UP000663832">
    <property type="component" value="Unassembled WGS sequence"/>
</dbReference>
<dbReference type="PROSITE" id="PS50088">
    <property type="entry name" value="ANK_REPEAT"/>
    <property type="match status" value="1"/>
</dbReference>
<keyword evidence="1" id="KW-0677">Repeat</keyword>
<dbReference type="Pfam" id="PF12796">
    <property type="entry name" value="Ank_2"/>
    <property type="match status" value="2"/>
</dbReference>
<keyword evidence="2 3" id="KW-0040">ANK repeat</keyword>
<dbReference type="InterPro" id="IPR002110">
    <property type="entry name" value="Ankyrin_rpt"/>
</dbReference>
<accession>A0A814BTA7</accession>
<comment type="caution">
    <text evidence="4">The sequence shown here is derived from an EMBL/GenBank/DDBJ whole genome shotgun (WGS) entry which is preliminary data.</text>
</comment>
<proteinExistence type="predicted"/>
<dbReference type="Pfam" id="PF13637">
    <property type="entry name" value="Ank_4"/>
    <property type="match status" value="1"/>
</dbReference>
<dbReference type="InterPro" id="IPR036770">
    <property type="entry name" value="Ankyrin_rpt-contain_sf"/>
</dbReference>
<organism evidence="4 5">
    <name type="scientific">Adineta steineri</name>
    <dbReference type="NCBI Taxonomy" id="433720"/>
    <lineage>
        <taxon>Eukaryota</taxon>
        <taxon>Metazoa</taxon>
        <taxon>Spiralia</taxon>
        <taxon>Gnathifera</taxon>
        <taxon>Rotifera</taxon>
        <taxon>Eurotatoria</taxon>
        <taxon>Bdelloidea</taxon>
        <taxon>Adinetida</taxon>
        <taxon>Adinetidae</taxon>
        <taxon>Adineta</taxon>
    </lineage>
</organism>
<dbReference type="AlphaFoldDB" id="A0A814BTA7"/>
<evidence type="ECO:0000313" key="5">
    <source>
        <dbReference type="Proteomes" id="UP000663832"/>
    </source>
</evidence>
<keyword evidence="5" id="KW-1185">Reference proteome</keyword>
<dbReference type="EMBL" id="CAJNOM010000054">
    <property type="protein sequence ID" value="CAF0933172.1"/>
    <property type="molecule type" value="Genomic_DNA"/>
</dbReference>
<evidence type="ECO:0000256" key="1">
    <source>
        <dbReference type="ARBA" id="ARBA00022737"/>
    </source>
</evidence>
<dbReference type="PANTHER" id="PTHR24198:SF165">
    <property type="entry name" value="ANKYRIN REPEAT-CONTAINING PROTEIN-RELATED"/>
    <property type="match status" value="1"/>
</dbReference>
<feature type="repeat" description="ANK" evidence="3">
    <location>
        <begin position="68"/>
        <end position="100"/>
    </location>
</feature>
<evidence type="ECO:0000313" key="4">
    <source>
        <dbReference type="EMBL" id="CAF0933172.1"/>
    </source>
</evidence>
<protein>
    <recommendedName>
        <fullName evidence="6">Ankyrin repeat protein</fullName>
    </recommendedName>
</protein>
<dbReference type="SMART" id="SM00248">
    <property type="entry name" value="ANK"/>
    <property type="match status" value="7"/>
</dbReference>
<dbReference type="PANTHER" id="PTHR24198">
    <property type="entry name" value="ANKYRIN REPEAT AND PROTEIN KINASE DOMAIN-CONTAINING PROTEIN"/>
    <property type="match status" value="1"/>
</dbReference>
<name>A0A814BTA7_9BILA</name>
<evidence type="ECO:0008006" key="6">
    <source>
        <dbReference type="Google" id="ProtNLM"/>
    </source>
</evidence>
<gene>
    <name evidence="4" type="ORF">QVE165_LOCUS11217</name>
</gene>
<dbReference type="PROSITE" id="PS50297">
    <property type="entry name" value="ANK_REP_REGION"/>
    <property type="match status" value="1"/>
</dbReference>
<dbReference type="SUPFAM" id="SSF48403">
    <property type="entry name" value="Ankyrin repeat"/>
    <property type="match status" value="1"/>
</dbReference>
<evidence type="ECO:0000256" key="3">
    <source>
        <dbReference type="PROSITE-ProRule" id="PRU00023"/>
    </source>
</evidence>
<dbReference type="OrthoDB" id="10254927at2759"/>
<reference evidence="4" key="1">
    <citation type="submission" date="2021-02" db="EMBL/GenBank/DDBJ databases">
        <authorList>
            <person name="Nowell W R."/>
        </authorList>
    </citation>
    <scope>NUCLEOTIDE SEQUENCE</scope>
</reference>
<evidence type="ECO:0000256" key="2">
    <source>
        <dbReference type="ARBA" id="ARBA00023043"/>
    </source>
</evidence>